<dbReference type="PANTHER" id="PTHR48028">
    <property type="entry name" value="GLYCINE-RICH RNA-BINDING PROTEIN RZ1A"/>
    <property type="match status" value="1"/>
</dbReference>
<evidence type="ECO:0000313" key="13">
    <source>
        <dbReference type="EnsemblMetazoa" id="G13165.5:cds"/>
    </source>
</evidence>
<dbReference type="GO" id="GO:0003723">
    <property type="term" value="F:RNA binding"/>
    <property type="evidence" value="ECO:0007669"/>
    <property type="project" value="UniProtKB-UniRule"/>
</dbReference>
<keyword evidence="3" id="KW-0507">mRNA processing</keyword>
<evidence type="ECO:0000256" key="2">
    <source>
        <dbReference type="ARBA" id="ARBA00015058"/>
    </source>
</evidence>
<evidence type="ECO:0000256" key="7">
    <source>
        <dbReference type="ARBA" id="ARBA00029589"/>
    </source>
</evidence>
<dbReference type="GO" id="GO:0005634">
    <property type="term" value="C:nucleus"/>
    <property type="evidence" value="ECO:0007669"/>
    <property type="project" value="UniProtKB-SubCell"/>
</dbReference>
<keyword evidence="14" id="KW-1185">Reference proteome</keyword>
<dbReference type="InterPro" id="IPR012677">
    <property type="entry name" value="Nucleotide-bd_a/b_plait_sf"/>
</dbReference>
<evidence type="ECO:0000313" key="14">
    <source>
        <dbReference type="Proteomes" id="UP000005408"/>
    </source>
</evidence>
<sequence length="333" mass="37170">MSAPTTEDFRSQGLVHFAPAYSLLIFGSSTSLSKRLMRFPSTWTKEGRLSNLLPKLWIARNPLSRGYAFVTFFDPKHAEEAVKGLNGTALQGSKLKVQLSKNEIVKVENEHKDRDRDPRDHTNQRRHRSRDRNQYMDRKRGRSGDRDRSPMDRKYDDDQDTRDISSPTLDPVVIQESLMLREAVLRSGLSPYSFITNSLLQTAALPSLPLPCMKSPAFGTTLNYMPYPHVVGDTFGDLRRHGDISSQMAGPNIVLQTSRTAPPSVAYTTAMTGIRSPFLQASTAIPTPQYQNRINRTTSSMKPSEFIPSGCTSDPVPQIGVCTSQGNETGYPC</sequence>
<evidence type="ECO:0000256" key="5">
    <source>
        <dbReference type="ARBA" id="ARBA00023187"/>
    </source>
</evidence>
<dbReference type="Gene3D" id="3.30.70.330">
    <property type="match status" value="1"/>
</dbReference>
<dbReference type="PROSITE" id="PS50102">
    <property type="entry name" value="RRM"/>
    <property type="match status" value="1"/>
</dbReference>
<comment type="subcellular location">
    <subcellularLocation>
        <location evidence="1">Nucleus</location>
    </subcellularLocation>
</comment>
<dbReference type="InterPro" id="IPR000504">
    <property type="entry name" value="RRM_dom"/>
</dbReference>
<evidence type="ECO:0000256" key="3">
    <source>
        <dbReference type="ARBA" id="ARBA00022664"/>
    </source>
</evidence>
<accession>A0A8W8I973</accession>
<dbReference type="GO" id="GO:0008380">
    <property type="term" value="P:RNA splicing"/>
    <property type="evidence" value="ECO:0007669"/>
    <property type="project" value="UniProtKB-KW"/>
</dbReference>
<dbReference type="GO" id="GO:0006397">
    <property type="term" value="P:mRNA processing"/>
    <property type="evidence" value="ECO:0007669"/>
    <property type="project" value="UniProtKB-KW"/>
</dbReference>
<keyword evidence="4 10" id="KW-0694">RNA-binding</keyword>
<keyword evidence="6" id="KW-0539">Nucleus</keyword>
<evidence type="ECO:0000256" key="1">
    <source>
        <dbReference type="ARBA" id="ARBA00004123"/>
    </source>
</evidence>
<evidence type="ECO:0000256" key="10">
    <source>
        <dbReference type="PROSITE-ProRule" id="PRU00176"/>
    </source>
</evidence>
<dbReference type="InterPro" id="IPR051106">
    <property type="entry name" value="RNA-bind/splicing_reg"/>
</dbReference>
<dbReference type="AlphaFoldDB" id="A0A8W8I973"/>
<feature type="region of interest" description="Disordered" evidence="11">
    <location>
        <begin position="103"/>
        <end position="168"/>
    </location>
</feature>
<feature type="compositionally biased region" description="Basic and acidic residues" evidence="11">
    <location>
        <begin position="131"/>
        <end position="156"/>
    </location>
</feature>
<keyword evidence="5" id="KW-0508">mRNA splicing</keyword>
<evidence type="ECO:0000256" key="8">
    <source>
        <dbReference type="ARBA" id="ARBA00029667"/>
    </source>
</evidence>
<dbReference type="Pfam" id="PF00076">
    <property type="entry name" value="RRM_1"/>
    <property type="match status" value="1"/>
</dbReference>
<reference evidence="13" key="1">
    <citation type="submission" date="2022-08" db="UniProtKB">
        <authorList>
            <consortium name="EnsemblMetazoa"/>
        </authorList>
    </citation>
    <scope>IDENTIFICATION</scope>
    <source>
        <strain evidence="13">05x7-T-G4-1.051#20</strain>
    </source>
</reference>
<dbReference type="InterPro" id="IPR035979">
    <property type="entry name" value="RBD_domain_sf"/>
</dbReference>
<protein>
    <recommendedName>
        <fullName evidence="2">Serine/arginine-rich splicing factor 2</fullName>
    </recommendedName>
    <alternativeName>
        <fullName evidence="9">Splicing component, 35 kDa</fullName>
    </alternativeName>
    <alternativeName>
        <fullName evidence="8">Splicing factor SC35</fullName>
    </alternativeName>
    <alternativeName>
        <fullName evidence="7">Splicing factor, arginine/serine-rich 2</fullName>
    </alternativeName>
</protein>
<organism evidence="13 14">
    <name type="scientific">Magallana gigas</name>
    <name type="common">Pacific oyster</name>
    <name type="synonym">Crassostrea gigas</name>
    <dbReference type="NCBI Taxonomy" id="29159"/>
    <lineage>
        <taxon>Eukaryota</taxon>
        <taxon>Metazoa</taxon>
        <taxon>Spiralia</taxon>
        <taxon>Lophotrochozoa</taxon>
        <taxon>Mollusca</taxon>
        <taxon>Bivalvia</taxon>
        <taxon>Autobranchia</taxon>
        <taxon>Pteriomorphia</taxon>
        <taxon>Ostreida</taxon>
        <taxon>Ostreoidea</taxon>
        <taxon>Ostreidae</taxon>
        <taxon>Magallana</taxon>
    </lineage>
</organism>
<evidence type="ECO:0000256" key="4">
    <source>
        <dbReference type="ARBA" id="ARBA00022884"/>
    </source>
</evidence>
<feature type="domain" description="RRM" evidence="12">
    <location>
        <begin position="21"/>
        <end position="102"/>
    </location>
</feature>
<name>A0A8W8I973_MAGGI</name>
<dbReference type="EnsemblMetazoa" id="G13165.5">
    <property type="protein sequence ID" value="G13165.5:cds"/>
    <property type="gene ID" value="G13165"/>
</dbReference>
<dbReference type="PANTHER" id="PTHR48028:SF4">
    <property type="entry name" value="SC35-LIKE SPLICING FACTOR"/>
    <property type="match status" value="1"/>
</dbReference>
<proteinExistence type="predicted"/>
<feature type="compositionally biased region" description="Basic and acidic residues" evidence="11">
    <location>
        <begin position="103"/>
        <end position="123"/>
    </location>
</feature>
<evidence type="ECO:0000259" key="12">
    <source>
        <dbReference type="PROSITE" id="PS50102"/>
    </source>
</evidence>
<dbReference type="SUPFAM" id="SSF54928">
    <property type="entry name" value="RNA-binding domain, RBD"/>
    <property type="match status" value="1"/>
</dbReference>
<evidence type="ECO:0000256" key="9">
    <source>
        <dbReference type="ARBA" id="ARBA00032663"/>
    </source>
</evidence>
<dbReference type="Proteomes" id="UP000005408">
    <property type="component" value="Unassembled WGS sequence"/>
</dbReference>
<evidence type="ECO:0000256" key="6">
    <source>
        <dbReference type="ARBA" id="ARBA00023242"/>
    </source>
</evidence>
<evidence type="ECO:0000256" key="11">
    <source>
        <dbReference type="SAM" id="MobiDB-lite"/>
    </source>
</evidence>